<proteinExistence type="predicted"/>
<sequence length="11" mass="1376">MQIHMLWCSVQ</sequence>
<protein>
    <submittedName>
        <fullName evidence="1">Uncharacterized protein</fullName>
    </submittedName>
</protein>
<accession>A0A0A9BC72</accession>
<organism evidence="1">
    <name type="scientific">Arundo donax</name>
    <name type="common">Giant reed</name>
    <name type="synonym">Donax arundinaceus</name>
    <dbReference type="NCBI Taxonomy" id="35708"/>
    <lineage>
        <taxon>Eukaryota</taxon>
        <taxon>Viridiplantae</taxon>
        <taxon>Streptophyta</taxon>
        <taxon>Embryophyta</taxon>
        <taxon>Tracheophyta</taxon>
        <taxon>Spermatophyta</taxon>
        <taxon>Magnoliopsida</taxon>
        <taxon>Liliopsida</taxon>
        <taxon>Poales</taxon>
        <taxon>Poaceae</taxon>
        <taxon>PACMAD clade</taxon>
        <taxon>Arundinoideae</taxon>
        <taxon>Arundineae</taxon>
        <taxon>Arundo</taxon>
    </lineage>
</organism>
<reference evidence="1" key="1">
    <citation type="submission" date="2014-09" db="EMBL/GenBank/DDBJ databases">
        <authorList>
            <person name="Magalhaes I.L.F."/>
            <person name="Oliveira U."/>
            <person name="Santos F.R."/>
            <person name="Vidigal T.H.D.A."/>
            <person name="Brescovit A.D."/>
            <person name="Santos A.J."/>
        </authorList>
    </citation>
    <scope>NUCLEOTIDE SEQUENCE</scope>
    <source>
        <tissue evidence="1">Shoot tissue taken approximately 20 cm above the soil surface</tissue>
    </source>
</reference>
<dbReference type="EMBL" id="GBRH01240993">
    <property type="protein sequence ID" value="JAD56902.1"/>
    <property type="molecule type" value="Transcribed_RNA"/>
</dbReference>
<reference evidence="1" key="2">
    <citation type="journal article" date="2015" name="Data Brief">
        <title>Shoot transcriptome of the giant reed, Arundo donax.</title>
        <authorList>
            <person name="Barrero R.A."/>
            <person name="Guerrero F.D."/>
            <person name="Moolhuijzen P."/>
            <person name="Goolsby J.A."/>
            <person name="Tidwell J."/>
            <person name="Bellgard S.E."/>
            <person name="Bellgard M.I."/>
        </authorList>
    </citation>
    <scope>NUCLEOTIDE SEQUENCE</scope>
    <source>
        <tissue evidence="1">Shoot tissue taken approximately 20 cm above the soil surface</tissue>
    </source>
</reference>
<name>A0A0A9BC72_ARUDO</name>
<evidence type="ECO:0000313" key="1">
    <source>
        <dbReference type="EMBL" id="JAD56902.1"/>
    </source>
</evidence>